<dbReference type="Pfam" id="PF23320">
    <property type="entry name" value="Zn_SUZ12"/>
    <property type="match status" value="1"/>
</dbReference>
<dbReference type="GO" id="GO:0008270">
    <property type="term" value="F:zinc ion binding"/>
    <property type="evidence" value="ECO:0007669"/>
    <property type="project" value="UniProtKB-KW"/>
</dbReference>
<keyword evidence="7" id="KW-0804">Transcription</keyword>
<dbReference type="GO" id="GO:0005634">
    <property type="term" value="C:nucleus"/>
    <property type="evidence" value="ECO:0007669"/>
    <property type="project" value="TreeGrafter"/>
</dbReference>
<evidence type="ECO:0000259" key="9">
    <source>
        <dbReference type="Pfam" id="PF23320"/>
    </source>
</evidence>
<dbReference type="PANTHER" id="PTHR22597">
    <property type="entry name" value="POLYCOMB GROUP PROTEIN"/>
    <property type="match status" value="1"/>
</dbReference>
<evidence type="ECO:0000313" key="11">
    <source>
        <dbReference type="EnsemblPlants" id="Kaladp0091s0110.1.v1.1"/>
    </source>
</evidence>
<accession>A0A7N0UYV6</accession>
<comment type="similarity">
    <text evidence="1">Belongs to the VEFS (VRN2-EMF2-FIS2-SU(Z)12) family.</text>
</comment>
<name>A0A7N0UYV6_KALFE</name>
<feature type="domain" description="Polycomb protein SUZ12-like zinc finger" evidence="9">
    <location>
        <begin position="321"/>
        <end position="388"/>
    </location>
</feature>
<keyword evidence="5" id="KW-0156">Chromatin regulator</keyword>
<dbReference type="InterPro" id="IPR019135">
    <property type="entry name" value="Polycomb_protein_VEFS-Box"/>
</dbReference>
<sequence>MLTVRPWTCHPNILIISNLNNLETLIQKLFCFVQPKVPLRPRSPLIRWWLFQSGALKSGSEMCHQNSCVHSPEEEASVAEESLMIYCKPVELYNILHRRSLKNPSFLQRCLGYRRQAKGQERLRMIISLSDAMTEGMTDINLSSFYLLVTKPESNPERLGEQDSANYFLSRACKFVLSEGGGEVKASVILPEINVLSRSVNARKLALLLVSCAVNGGCCLLGKIEMESICLSLKRFVSLTMGHRTEMLLNADLHSCTLEPCEFKEGKTLTFNFPKNSTTEQQIRATISVSEVGSDKRSAYGSKYTNISASRYSNIIRLRAGNVIFNYRDLNNMLRKTEVTEEFSCPFCLLPCMCFKGLRYHLISSHDLFNFEFWVSEEYQAVNVSVKIDNLITESVADEIDPRLETFTFCSKSRKRRRPTVSAENGKHVHPLRLDSSSIDLLRGGMSNGLQENANGVKDSGRLRYSCDLGFQRTETENIECTDRDGSGFNLNSVSFAMTQLIDFESAQLESGSDPVFPVTAPCTKLRKLCSERSEPRQRALLQRRQFYHSHRAQPMAMDDVLTDRDSEDEVDDDIADLEDRRMLDDFVDVSKDEKQFMHLWNSFVRKQKVLADGHVPWACEAFSKLHGQELVRAPTLFWCWRLFMIKLWNHGLLDPRTMNNCYLTLEEYRKQS</sequence>
<dbReference type="AlphaFoldDB" id="A0A7N0UYV6"/>
<evidence type="ECO:0000259" key="8">
    <source>
        <dbReference type="Pfam" id="PF09733"/>
    </source>
</evidence>
<evidence type="ECO:0000256" key="7">
    <source>
        <dbReference type="ARBA" id="ARBA00023163"/>
    </source>
</evidence>
<feature type="domain" description="DUF7651" evidence="10">
    <location>
        <begin position="113"/>
        <end position="294"/>
    </location>
</feature>
<dbReference type="CDD" id="cd21553">
    <property type="entry name" value="VEFS-box_EMF2-like"/>
    <property type="match status" value="1"/>
</dbReference>
<dbReference type="GO" id="GO:0031490">
    <property type="term" value="F:chromatin DNA binding"/>
    <property type="evidence" value="ECO:0007669"/>
    <property type="project" value="TreeGrafter"/>
</dbReference>
<evidence type="ECO:0000256" key="2">
    <source>
        <dbReference type="ARBA" id="ARBA00022723"/>
    </source>
</evidence>
<evidence type="ECO:0000256" key="6">
    <source>
        <dbReference type="ARBA" id="ARBA00023015"/>
    </source>
</evidence>
<dbReference type="CDD" id="cd21749">
    <property type="entry name" value="ZnB-Zn_EMF2-like"/>
    <property type="match status" value="1"/>
</dbReference>
<evidence type="ECO:0000256" key="5">
    <source>
        <dbReference type="ARBA" id="ARBA00022853"/>
    </source>
</evidence>
<dbReference type="PANTHER" id="PTHR22597:SF0">
    <property type="entry name" value="POLYCOMB PROTEIN SUZ12"/>
    <property type="match status" value="1"/>
</dbReference>
<protein>
    <recommendedName>
        <fullName evidence="13">Embryonic flower 2</fullName>
    </recommendedName>
</protein>
<feature type="domain" description="Polycomb protein VEFS-Box" evidence="8">
    <location>
        <begin position="539"/>
        <end position="659"/>
    </location>
</feature>
<evidence type="ECO:0000313" key="12">
    <source>
        <dbReference type="Proteomes" id="UP000594263"/>
    </source>
</evidence>
<dbReference type="InterPro" id="IPR056068">
    <property type="entry name" value="EMF2-like_DUF7651"/>
</dbReference>
<dbReference type="GO" id="GO:0006325">
    <property type="term" value="P:chromatin organization"/>
    <property type="evidence" value="ECO:0007669"/>
    <property type="project" value="UniProtKB-KW"/>
</dbReference>
<dbReference type="Gramene" id="Kaladp0091s0110.1.v1.1">
    <property type="protein sequence ID" value="Kaladp0091s0110.1.v1.1"/>
    <property type="gene ID" value="Kaladp0091s0110.v1.1"/>
</dbReference>
<evidence type="ECO:0000256" key="1">
    <source>
        <dbReference type="ARBA" id="ARBA00007416"/>
    </source>
</evidence>
<evidence type="ECO:0000256" key="4">
    <source>
        <dbReference type="ARBA" id="ARBA00022833"/>
    </source>
</evidence>
<evidence type="ECO:0000259" key="10">
    <source>
        <dbReference type="Pfam" id="PF24663"/>
    </source>
</evidence>
<keyword evidence="6" id="KW-0805">Transcription regulation</keyword>
<keyword evidence="4" id="KW-0862">Zinc</keyword>
<organism evidence="11 12">
    <name type="scientific">Kalanchoe fedtschenkoi</name>
    <name type="common">Lavender scallops</name>
    <name type="synonym">South American air plant</name>
    <dbReference type="NCBI Taxonomy" id="63787"/>
    <lineage>
        <taxon>Eukaryota</taxon>
        <taxon>Viridiplantae</taxon>
        <taxon>Streptophyta</taxon>
        <taxon>Embryophyta</taxon>
        <taxon>Tracheophyta</taxon>
        <taxon>Spermatophyta</taxon>
        <taxon>Magnoliopsida</taxon>
        <taxon>eudicotyledons</taxon>
        <taxon>Gunneridae</taxon>
        <taxon>Pentapetalae</taxon>
        <taxon>Saxifragales</taxon>
        <taxon>Crassulaceae</taxon>
        <taxon>Kalanchoe</taxon>
    </lineage>
</organism>
<dbReference type="OMA" id="SERMDCE"/>
<keyword evidence="3" id="KW-0863">Zinc-finger</keyword>
<evidence type="ECO:0008006" key="13">
    <source>
        <dbReference type="Google" id="ProtNLM"/>
    </source>
</evidence>
<proteinExistence type="inferred from homology"/>
<keyword evidence="2" id="KW-0479">Metal-binding</keyword>
<dbReference type="Pfam" id="PF09733">
    <property type="entry name" value="VEFS-Box"/>
    <property type="match status" value="1"/>
</dbReference>
<dbReference type="InterPro" id="IPR057540">
    <property type="entry name" value="Znf_SUZ12"/>
</dbReference>
<reference evidence="11" key="1">
    <citation type="submission" date="2021-01" db="UniProtKB">
        <authorList>
            <consortium name="EnsemblPlants"/>
        </authorList>
    </citation>
    <scope>IDENTIFICATION</scope>
</reference>
<dbReference type="Pfam" id="PF24663">
    <property type="entry name" value="DUF7651"/>
    <property type="match status" value="1"/>
</dbReference>
<dbReference type="EnsemblPlants" id="Kaladp0091s0110.1.v1.1">
    <property type="protein sequence ID" value="Kaladp0091s0110.1.v1.1"/>
    <property type="gene ID" value="Kaladp0091s0110.v1.1"/>
</dbReference>
<evidence type="ECO:0000256" key="3">
    <source>
        <dbReference type="ARBA" id="ARBA00022771"/>
    </source>
</evidence>
<dbReference type="Proteomes" id="UP000594263">
    <property type="component" value="Unplaced"/>
</dbReference>
<keyword evidence="12" id="KW-1185">Reference proteome</keyword>